<organism evidence="11 12">
    <name type="scientific">Candidatus Nomurabacteria bacterium GW2011_GWC2_35_8</name>
    <dbReference type="NCBI Taxonomy" id="1618752"/>
    <lineage>
        <taxon>Bacteria</taxon>
        <taxon>Candidatus Nomuraibacteriota</taxon>
    </lineage>
</organism>
<keyword evidence="4" id="KW-0548">Nucleotidyltransferase</keyword>
<dbReference type="InterPro" id="IPR050264">
    <property type="entry name" value="Bact_CCA-adding_enz_type3_sf"/>
</dbReference>
<comment type="caution">
    <text evidence="11">The sequence shown here is derived from an EMBL/GenBank/DDBJ whole genome shotgun (WGS) entry which is preliminary data.</text>
</comment>
<accession>A0A0G0GC41</accession>
<proteinExistence type="inferred from homology"/>
<dbReference type="AlphaFoldDB" id="A0A0G0GC41"/>
<dbReference type="GO" id="GO:0000049">
    <property type="term" value="F:tRNA binding"/>
    <property type="evidence" value="ECO:0007669"/>
    <property type="project" value="TreeGrafter"/>
</dbReference>
<dbReference type="InterPro" id="IPR003607">
    <property type="entry name" value="HD/PDEase_dom"/>
</dbReference>
<evidence type="ECO:0000313" key="11">
    <source>
        <dbReference type="EMBL" id="KKP89277.1"/>
    </source>
</evidence>
<keyword evidence="5" id="KW-0479">Metal-binding</keyword>
<dbReference type="CDD" id="cd05398">
    <property type="entry name" value="NT_ClassII-CCAase"/>
    <property type="match status" value="1"/>
</dbReference>
<evidence type="ECO:0000256" key="1">
    <source>
        <dbReference type="ARBA" id="ARBA00001946"/>
    </source>
</evidence>
<keyword evidence="8 9" id="KW-0694">RNA-binding</keyword>
<dbReference type="Proteomes" id="UP000034798">
    <property type="component" value="Unassembled WGS sequence"/>
</dbReference>
<comment type="cofactor">
    <cofactor evidence="1">
        <name>Mg(2+)</name>
        <dbReference type="ChEBI" id="CHEBI:18420"/>
    </cofactor>
</comment>
<dbReference type="PATRIC" id="fig|1618752.3.peg.130"/>
<comment type="similarity">
    <text evidence="9">Belongs to the tRNA nucleotidyltransferase/poly(A) polymerase family.</text>
</comment>
<evidence type="ECO:0000256" key="9">
    <source>
        <dbReference type="RuleBase" id="RU003953"/>
    </source>
</evidence>
<keyword evidence="6" id="KW-0547">Nucleotide-binding</keyword>
<evidence type="ECO:0000256" key="6">
    <source>
        <dbReference type="ARBA" id="ARBA00022741"/>
    </source>
</evidence>
<keyword evidence="3" id="KW-0819">tRNA processing</keyword>
<dbReference type="SUPFAM" id="SSF81891">
    <property type="entry name" value="Poly A polymerase C-terminal region-like"/>
    <property type="match status" value="1"/>
</dbReference>
<evidence type="ECO:0000256" key="7">
    <source>
        <dbReference type="ARBA" id="ARBA00022842"/>
    </source>
</evidence>
<dbReference type="Pfam" id="PF01743">
    <property type="entry name" value="PolyA_pol"/>
    <property type="match status" value="1"/>
</dbReference>
<dbReference type="Pfam" id="PF12627">
    <property type="entry name" value="PolyA_pol_RNAbd"/>
    <property type="match status" value="1"/>
</dbReference>
<keyword evidence="7" id="KW-0460">Magnesium</keyword>
<dbReference type="SMART" id="SM00471">
    <property type="entry name" value="HDc"/>
    <property type="match status" value="1"/>
</dbReference>
<dbReference type="GO" id="GO:0016779">
    <property type="term" value="F:nucleotidyltransferase activity"/>
    <property type="evidence" value="ECO:0007669"/>
    <property type="project" value="UniProtKB-KW"/>
</dbReference>
<name>A0A0G0GC41_9BACT</name>
<evidence type="ECO:0000256" key="5">
    <source>
        <dbReference type="ARBA" id="ARBA00022723"/>
    </source>
</evidence>
<evidence type="ECO:0000256" key="2">
    <source>
        <dbReference type="ARBA" id="ARBA00022679"/>
    </source>
</evidence>
<dbReference type="GO" id="GO:0000166">
    <property type="term" value="F:nucleotide binding"/>
    <property type="evidence" value="ECO:0007669"/>
    <property type="project" value="UniProtKB-KW"/>
</dbReference>
<dbReference type="SUPFAM" id="SSF81301">
    <property type="entry name" value="Nucleotidyltransferase"/>
    <property type="match status" value="1"/>
</dbReference>
<evidence type="ECO:0000256" key="4">
    <source>
        <dbReference type="ARBA" id="ARBA00022695"/>
    </source>
</evidence>
<dbReference type="InterPro" id="IPR002646">
    <property type="entry name" value="PolA_pol_head_dom"/>
</dbReference>
<dbReference type="EMBL" id="LBQZ01000005">
    <property type="protein sequence ID" value="KKP89277.1"/>
    <property type="molecule type" value="Genomic_DNA"/>
</dbReference>
<dbReference type="PANTHER" id="PTHR46173:SF1">
    <property type="entry name" value="CCA TRNA NUCLEOTIDYLTRANSFERASE 1, MITOCHONDRIAL"/>
    <property type="match status" value="1"/>
</dbReference>
<evidence type="ECO:0000256" key="3">
    <source>
        <dbReference type="ARBA" id="ARBA00022694"/>
    </source>
</evidence>
<evidence type="ECO:0000256" key="8">
    <source>
        <dbReference type="ARBA" id="ARBA00022884"/>
    </source>
</evidence>
<evidence type="ECO:0000313" key="12">
    <source>
        <dbReference type="Proteomes" id="UP000034798"/>
    </source>
</evidence>
<keyword evidence="2 9" id="KW-0808">Transferase</keyword>
<dbReference type="GO" id="GO:0008033">
    <property type="term" value="P:tRNA processing"/>
    <property type="evidence" value="ECO:0007669"/>
    <property type="project" value="UniProtKB-KW"/>
</dbReference>
<dbReference type="Gene3D" id="3.30.460.10">
    <property type="entry name" value="Beta Polymerase, domain 2"/>
    <property type="match status" value="1"/>
</dbReference>
<dbReference type="NCBIfam" id="TIGR00277">
    <property type="entry name" value="HDIG"/>
    <property type="match status" value="1"/>
</dbReference>
<dbReference type="InterPro" id="IPR043519">
    <property type="entry name" value="NT_sf"/>
</dbReference>
<gene>
    <name evidence="11" type="ORF">UR91_C0005G0013</name>
</gene>
<dbReference type="Gene3D" id="1.10.3090.10">
    <property type="entry name" value="cca-adding enzyme, domain 2"/>
    <property type="match status" value="2"/>
</dbReference>
<dbReference type="InterPro" id="IPR032828">
    <property type="entry name" value="PolyA_RNA-bd"/>
</dbReference>
<dbReference type="Gene3D" id="1.10.246.80">
    <property type="match status" value="1"/>
</dbReference>
<feature type="domain" description="HD/PDEase" evidence="10">
    <location>
        <begin position="283"/>
        <end position="457"/>
    </location>
</feature>
<protein>
    <submittedName>
        <fullName evidence="11">Poly A polymerase</fullName>
    </submittedName>
</protein>
<evidence type="ECO:0000259" key="10">
    <source>
        <dbReference type="SMART" id="SM00471"/>
    </source>
</evidence>
<dbReference type="PANTHER" id="PTHR46173">
    <property type="entry name" value="CCA TRNA NUCLEOTIDYLTRANSFERASE 1, MITOCHONDRIAL"/>
    <property type="match status" value="1"/>
</dbReference>
<reference evidence="11 12" key="1">
    <citation type="journal article" date="2015" name="Nature">
        <title>rRNA introns, odd ribosomes, and small enigmatic genomes across a large radiation of phyla.</title>
        <authorList>
            <person name="Brown C.T."/>
            <person name="Hug L.A."/>
            <person name="Thomas B.C."/>
            <person name="Sharon I."/>
            <person name="Castelle C.J."/>
            <person name="Singh A."/>
            <person name="Wilkins M.J."/>
            <person name="Williams K.H."/>
            <person name="Banfield J.F."/>
        </authorList>
    </citation>
    <scope>NUCLEOTIDE SEQUENCE [LARGE SCALE GENOMIC DNA]</scope>
</reference>
<sequence length="583" mass="66197">MEQNLKNLIKKIPKEVSHVTDTLEKGGFEAYLVGGCVRDLLMGKEPKDWDVTTNAKPEQIISLFEKTVYENTFGTVGVVVSRETPKGDVSHVTDSSLEPRTSNLEPNFIIEVTPYRTEAKYSDFRHPDEVKFSDKLEDDLKRRDFTVNAMAFSAQGGSASGGRKGDPVLTDMFGGLKDIKDRVLKAVGNPDERFQEDALRMLRAVRFACQLNFSVSYETMESILKNADLLKKISAERIHDEFVKIIMSENPSAGISMLQKFNLLKNIIPELEEGINCEQLGEHIYDVWEHLLHALQHSADKNWPLEVRLSALFHDIGKPKSRRLAGEISSTKNSRALAETFPDENSRRFAGELSSTKNSPTFALEDKRTGNPRLPEFLSKKAPGFASKKKYTFYGHEVVGARMAKKIMERLKFPKKEIELVEKLVRNHMFFSDTELITLSAVRRIVVKVGKENIWSLMNVRECDRVGMKKKEAPYRLRKYFAMIEEALRDPISAKQLKINGEYMQKELGIKPGPRMGWILSALLEEVLDAPEKNTIENLSELVKSMNLLGDVELKALGDRGKEKKEELEGEEVKKLHLRHGVN</sequence>
<dbReference type="InterPro" id="IPR006675">
    <property type="entry name" value="HDIG_dom"/>
</dbReference>
<dbReference type="Pfam" id="PF13735">
    <property type="entry name" value="tRNA_NucTran2_2"/>
    <property type="match status" value="1"/>
</dbReference>
<dbReference type="GO" id="GO:0046872">
    <property type="term" value="F:metal ion binding"/>
    <property type="evidence" value="ECO:0007669"/>
    <property type="project" value="UniProtKB-KW"/>
</dbReference>
<dbReference type="InterPro" id="IPR032810">
    <property type="entry name" value="CCA-adding_enz_C"/>
</dbReference>